<organism evidence="5 6">
    <name type="scientific">Helicobacter fennelliae</name>
    <dbReference type="NCBI Taxonomy" id="215"/>
    <lineage>
        <taxon>Bacteria</taxon>
        <taxon>Pseudomonadati</taxon>
        <taxon>Campylobacterota</taxon>
        <taxon>Epsilonproteobacteria</taxon>
        <taxon>Campylobacterales</taxon>
        <taxon>Helicobacteraceae</taxon>
        <taxon>Helicobacter</taxon>
    </lineage>
</organism>
<dbReference type="GO" id="GO:0016887">
    <property type="term" value="F:ATP hydrolysis activity"/>
    <property type="evidence" value="ECO:0007669"/>
    <property type="project" value="InterPro"/>
</dbReference>
<keyword evidence="3" id="KW-0067">ATP-binding</keyword>
<evidence type="ECO:0000313" key="6">
    <source>
        <dbReference type="Proteomes" id="UP000250166"/>
    </source>
</evidence>
<evidence type="ECO:0000259" key="4">
    <source>
        <dbReference type="PROSITE" id="PS50893"/>
    </source>
</evidence>
<evidence type="ECO:0000313" key="5">
    <source>
        <dbReference type="EMBL" id="SQB98427.1"/>
    </source>
</evidence>
<dbReference type="SMART" id="SM00382">
    <property type="entry name" value="AAA"/>
    <property type="match status" value="1"/>
</dbReference>
<sequence length="232" mass="26160">MLIQISQLSKTYGVNVALNDINLQISQGKIIGLLGPNGSGKTTLIKVLMGLLKQYSGSVLINQNPLNDSSKALISYLPDKNCIPLEWSISYALKFFSDFFADFDSYKAKELASQLNLNPYAKIKTLSKGNKEKIALILSLSRQAQLYIFDEPIAGVDPIARERVFKLIMDNYNKQASVIIATHLVYDVQKILDEVIFLDRGQIKLHKPISEILTEHSNLANLEEIYKEYFRC</sequence>
<dbReference type="SUPFAM" id="SSF52540">
    <property type="entry name" value="P-loop containing nucleoside triphosphate hydrolases"/>
    <property type="match status" value="1"/>
</dbReference>
<keyword evidence="2" id="KW-0547">Nucleotide-binding</keyword>
<dbReference type="PANTHER" id="PTHR42939:SF1">
    <property type="entry name" value="ABC TRANSPORTER ATP-BINDING PROTEIN ALBC-RELATED"/>
    <property type="match status" value="1"/>
</dbReference>
<dbReference type="InterPro" id="IPR027417">
    <property type="entry name" value="P-loop_NTPase"/>
</dbReference>
<reference evidence="5 6" key="1">
    <citation type="submission" date="2018-06" db="EMBL/GenBank/DDBJ databases">
        <authorList>
            <consortium name="Pathogen Informatics"/>
            <person name="Doyle S."/>
        </authorList>
    </citation>
    <scope>NUCLEOTIDE SEQUENCE [LARGE SCALE GENOMIC DNA]</scope>
    <source>
        <strain evidence="5 6">NCTC13102</strain>
    </source>
</reference>
<dbReference type="Pfam" id="PF00005">
    <property type="entry name" value="ABC_tran"/>
    <property type="match status" value="1"/>
</dbReference>
<evidence type="ECO:0000256" key="2">
    <source>
        <dbReference type="ARBA" id="ARBA00022741"/>
    </source>
</evidence>
<feature type="domain" description="ABC transporter" evidence="4">
    <location>
        <begin position="3"/>
        <end position="225"/>
    </location>
</feature>
<gene>
    <name evidence="5" type="primary">yhcG</name>
    <name evidence="5" type="ORF">NCTC13102_00885</name>
</gene>
<evidence type="ECO:0000256" key="1">
    <source>
        <dbReference type="ARBA" id="ARBA00022448"/>
    </source>
</evidence>
<keyword evidence="1" id="KW-0813">Transport</keyword>
<dbReference type="Proteomes" id="UP000250166">
    <property type="component" value="Unassembled WGS sequence"/>
</dbReference>
<dbReference type="Gene3D" id="3.40.50.300">
    <property type="entry name" value="P-loop containing nucleotide triphosphate hydrolases"/>
    <property type="match status" value="1"/>
</dbReference>
<dbReference type="PANTHER" id="PTHR42939">
    <property type="entry name" value="ABC TRANSPORTER ATP-BINDING PROTEIN ALBC-RELATED"/>
    <property type="match status" value="1"/>
</dbReference>
<dbReference type="InterPro" id="IPR003593">
    <property type="entry name" value="AAA+_ATPase"/>
</dbReference>
<evidence type="ECO:0000256" key="3">
    <source>
        <dbReference type="ARBA" id="ARBA00022840"/>
    </source>
</evidence>
<dbReference type="AlphaFoldDB" id="A0A2X3B9J2"/>
<keyword evidence="5" id="KW-0378">Hydrolase</keyword>
<dbReference type="InterPro" id="IPR003439">
    <property type="entry name" value="ABC_transporter-like_ATP-bd"/>
</dbReference>
<dbReference type="EMBL" id="UAWL01000006">
    <property type="protein sequence ID" value="SQB98427.1"/>
    <property type="molecule type" value="Genomic_DNA"/>
</dbReference>
<accession>A0A2X3B9J2</accession>
<name>A0A2X3B9J2_9HELI</name>
<dbReference type="PROSITE" id="PS50893">
    <property type="entry name" value="ABC_TRANSPORTER_2"/>
    <property type="match status" value="1"/>
</dbReference>
<dbReference type="EC" id="3.6.3.-" evidence="5"/>
<dbReference type="InterPro" id="IPR051782">
    <property type="entry name" value="ABC_Transporter_VariousFunc"/>
</dbReference>
<dbReference type="GO" id="GO:0005524">
    <property type="term" value="F:ATP binding"/>
    <property type="evidence" value="ECO:0007669"/>
    <property type="project" value="UniProtKB-KW"/>
</dbReference>
<dbReference type="CDD" id="cd03230">
    <property type="entry name" value="ABC_DR_subfamily_A"/>
    <property type="match status" value="1"/>
</dbReference>
<protein>
    <submittedName>
        <fullName evidence="5">ABC transporter</fullName>
        <ecNumber evidence="5">3.6.3.-</ecNumber>
    </submittedName>
</protein>
<dbReference type="RefSeq" id="WP_023947843.1">
    <property type="nucleotide sequence ID" value="NZ_JAERIV010000008.1"/>
</dbReference>
<proteinExistence type="predicted"/>